<comment type="caution">
    <text evidence="11">The sequence shown here is derived from an EMBL/GenBank/DDBJ whole genome shotgun (WGS) entry which is preliminary data.</text>
</comment>
<feature type="region of interest" description="Disordered" evidence="10">
    <location>
        <begin position="1"/>
        <end position="36"/>
    </location>
</feature>
<dbReference type="InterPro" id="IPR051236">
    <property type="entry name" value="HAT_RTT109-like"/>
</dbReference>
<feature type="compositionally biased region" description="Basic and acidic residues" evidence="10">
    <location>
        <begin position="504"/>
        <end position="518"/>
    </location>
</feature>
<dbReference type="GO" id="GO:0006355">
    <property type="term" value="P:regulation of DNA-templated transcription"/>
    <property type="evidence" value="ECO:0007669"/>
    <property type="project" value="InterPro"/>
</dbReference>
<feature type="region of interest" description="Disordered" evidence="10">
    <location>
        <begin position="360"/>
        <end position="401"/>
    </location>
</feature>
<dbReference type="GO" id="GO:0032931">
    <property type="term" value="F:histone H3K56 acetyltransferase activity"/>
    <property type="evidence" value="ECO:0007669"/>
    <property type="project" value="TreeGrafter"/>
</dbReference>
<evidence type="ECO:0000256" key="9">
    <source>
        <dbReference type="ARBA" id="ARBA00048940"/>
    </source>
</evidence>
<feature type="region of interest" description="Disordered" evidence="10">
    <location>
        <begin position="502"/>
        <end position="525"/>
    </location>
</feature>
<dbReference type="EC" id="2.3.1.48" evidence="2"/>
<dbReference type="AlphaFoldDB" id="A0A8S0VU16"/>
<keyword evidence="3" id="KW-0808">Transferase</keyword>
<feature type="compositionally biased region" description="Basic and acidic residues" evidence="10">
    <location>
        <begin position="378"/>
        <end position="399"/>
    </location>
</feature>
<evidence type="ECO:0000256" key="10">
    <source>
        <dbReference type="SAM" id="MobiDB-lite"/>
    </source>
</evidence>
<dbReference type="GO" id="GO:0005634">
    <property type="term" value="C:nucleus"/>
    <property type="evidence" value="ECO:0007669"/>
    <property type="project" value="UniProtKB-SubCell"/>
</dbReference>
<keyword evidence="7" id="KW-0804">Transcription</keyword>
<dbReference type="GO" id="GO:0006974">
    <property type="term" value="P:DNA damage response"/>
    <property type="evidence" value="ECO:0007669"/>
    <property type="project" value="UniProtKB-KW"/>
</dbReference>
<proteinExistence type="predicted"/>
<dbReference type="InterPro" id="IPR013178">
    <property type="entry name" value="Histone_AcTrfase_Rtt109/CBP"/>
</dbReference>
<keyword evidence="5" id="KW-0007">Acetylation</keyword>
<dbReference type="Pfam" id="PF08214">
    <property type="entry name" value="HAT_KAT11"/>
    <property type="match status" value="1"/>
</dbReference>
<keyword evidence="8" id="KW-0539">Nucleus</keyword>
<gene>
    <name evidence="11" type="ORF">AAE3_LOCUS3766</name>
</gene>
<feature type="region of interest" description="Disordered" evidence="10">
    <location>
        <begin position="100"/>
        <end position="143"/>
    </location>
</feature>
<evidence type="ECO:0000256" key="3">
    <source>
        <dbReference type="ARBA" id="ARBA00022679"/>
    </source>
</evidence>
<evidence type="ECO:0000313" key="11">
    <source>
        <dbReference type="EMBL" id="CAA7261370.1"/>
    </source>
</evidence>
<dbReference type="EMBL" id="CACVBS010000033">
    <property type="protein sequence ID" value="CAA7261370.1"/>
    <property type="molecule type" value="Genomic_DNA"/>
</dbReference>
<dbReference type="PANTHER" id="PTHR31571:SF2">
    <property type="entry name" value="HISTONE ACETYLTRANSFERASE RTT109"/>
    <property type="match status" value="1"/>
</dbReference>
<keyword evidence="6" id="KW-0805">Transcription regulation</keyword>
<accession>A0A8S0VU16</accession>
<feature type="compositionally biased region" description="Basic residues" evidence="10">
    <location>
        <begin position="1"/>
        <end position="21"/>
    </location>
</feature>
<dbReference type="Proteomes" id="UP000467700">
    <property type="component" value="Unassembled WGS sequence"/>
</dbReference>
<reference evidence="11 12" key="1">
    <citation type="submission" date="2020-01" db="EMBL/GenBank/DDBJ databases">
        <authorList>
            <person name="Gupta K D."/>
        </authorList>
    </citation>
    <scope>NUCLEOTIDE SEQUENCE [LARGE SCALE GENOMIC DNA]</scope>
</reference>
<organism evidence="11 12">
    <name type="scientific">Cyclocybe aegerita</name>
    <name type="common">Black poplar mushroom</name>
    <name type="synonym">Agrocybe aegerita</name>
    <dbReference type="NCBI Taxonomy" id="1973307"/>
    <lineage>
        <taxon>Eukaryota</taxon>
        <taxon>Fungi</taxon>
        <taxon>Dikarya</taxon>
        <taxon>Basidiomycota</taxon>
        <taxon>Agaricomycotina</taxon>
        <taxon>Agaricomycetes</taxon>
        <taxon>Agaricomycetidae</taxon>
        <taxon>Agaricales</taxon>
        <taxon>Agaricineae</taxon>
        <taxon>Bolbitiaceae</taxon>
        <taxon>Cyclocybe</taxon>
    </lineage>
</organism>
<dbReference type="PROSITE" id="PS51728">
    <property type="entry name" value="RTT109_HAT"/>
    <property type="match status" value="1"/>
</dbReference>
<evidence type="ECO:0000256" key="1">
    <source>
        <dbReference type="ARBA" id="ARBA00004123"/>
    </source>
</evidence>
<comment type="catalytic activity">
    <reaction evidence="9">
        <text>L-lysyl-[histone] + acetyl-CoA = N(6)-acetyl-L-lysyl-[histone] + CoA + H(+)</text>
        <dbReference type="Rhea" id="RHEA:21992"/>
        <dbReference type="Rhea" id="RHEA-COMP:9845"/>
        <dbReference type="Rhea" id="RHEA-COMP:11338"/>
        <dbReference type="ChEBI" id="CHEBI:15378"/>
        <dbReference type="ChEBI" id="CHEBI:29969"/>
        <dbReference type="ChEBI" id="CHEBI:57287"/>
        <dbReference type="ChEBI" id="CHEBI:57288"/>
        <dbReference type="ChEBI" id="CHEBI:61930"/>
        <dbReference type="EC" id="2.3.1.48"/>
    </reaction>
    <physiologicalReaction direction="left-to-right" evidence="9">
        <dbReference type="Rhea" id="RHEA:21993"/>
    </physiologicalReaction>
</comment>
<dbReference type="InterPro" id="IPR016849">
    <property type="entry name" value="Rtt109"/>
</dbReference>
<evidence type="ECO:0000256" key="2">
    <source>
        <dbReference type="ARBA" id="ARBA00013184"/>
    </source>
</evidence>
<evidence type="ECO:0000256" key="5">
    <source>
        <dbReference type="ARBA" id="ARBA00022990"/>
    </source>
</evidence>
<dbReference type="SMART" id="SM01250">
    <property type="entry name" value="KAT11"/>
    <property type="match status" value="1"/>
</dbReference>
<evidence type="ECO:0000256" key="8">
    <source>
        <dbReference type="ARBA" id="ARBA00023242"/>
    </source>
</evidence>
<feature type="compositionally biased region" description="Low complexity" evidence="10">
    <location>
        <begin position="100"/>
        <end position="138"/>
    </location>
</feature>
<evidence type="ECO:0000313" key="12">
    <source>
        <dbReference type="Proteomes" id="UP000467700"/>
    </source>
</evidence>
<sequence>MLIKRRSHASHSTHHRHHRRSSMASSSPDPHPNTKNLRDHLLAALAGHPGTRTFHLHVLVTAPRKSNALFPFATPRPPRAYLHDVLVLLSEQSEATATALAKTSSTSSNANASQTGATSATTTTTSKSATSTTKNTPDTPDPPRILVSAIEVSVYHLPATSSAVLYVSKVDSTGQASAPSPTGTLVRALLGYYADPRTRPIDARHLWVQLFARAQAQYLFPNSQEWEGKKPLGDTKLCAWWKRVLGKVVADVEKAHEVKVADAGAGKDEEKGKEKEKIATRMYYVLPGYTQFEADNALRIAAPPSSSQPETSLRWEYGHPYSQKEIALPCPKDETTKNLGFYIPYFDDCPKSRFLDEIAHTTDGEIRSPQRKRARTMTSEEEKEKEKEKAEEKKEDNKPLGELGKVSANEFWERMSFRQECVAGAVTGFFAVVVSVPASMMRKATASPLAPQPGQVSSQLNKRVMTTLTTGVEFSSVERAVRATETVESAIRGLCEGIAAARAPPDDGRRTPERDVGRHLLAPPSTPKMRRVALPEVSPNPFPEPETSLETYEAFVYGRVSTRNAVEAVKTQGGGGHVTVLAVRRKKRI</sequence>
<evidence type="ECO:0000256" key="7">
    <source>
        <dbReference type="ARBA" id="ARBA00023163"/>
    </source>
</evidence>
<evidence type="ECO:0000256" key="6">
    <source>
        <dbReference type="ARBA" id="ARBA00023015"/>
    </source>
</evidence>
<keyword evidence="12" id="KW-1185">Reference proteome</keyword>
<evidence type="ECO:0000256" key="4">
    <source>
        <dbReference type="ARBA" id="ARBA00022763"/>
    </source>
</evidence>
<dbReference type="OrthoDB" id="3361892at2759"/>
<protein>
    <recommendedName>
        <fullName evidence="2">histone acetyltransferase</fullName>
        <ecNumber evidence="2">2.3.1.48</ecNumber>
    </recommendedName>
</protein>
<keyword evidence="4" id="KW-0227">DNA damage</keyword>
<name>A0A8S0VU16_CYCAE</name>
<dbReference type="PANTHER" id="PTHR31571">
    <property type="entry name" value="ALTERED INHERITANCE OF MITOCHONDRIA PROTEIN 6"/>
    <property type="match status" value="1"/>
</dbReference>
<comment type="subcellular location">
    <subcellularLocation>
        <location evidence="1">Nucleus</location>
    </subcellularLocation>
</comment>